<feature type="region of interest" description="Disordered" evidence="1">
    <location>
        <begin position="1584"/>
        <end position="1637"/>
    </location>
</feature>
<evidence type="ECO:0000313" key="3">
    <source>
        <dbReference type="EMBL" id="KNC81518.1"/>
    </source>
</evidence>
<reference evidence="3 4" key="1">
    <citation type="submission" date="2011-02" db="EMBL/GenBank/DDBJ databases">
        <title>The Genome Sequence of Sphaeroforma arctica JP610.</title>
        <authorList>
            <consortium name="The Broad Institute Genome Sequencing Platform"/>
            <person name="Russ C."/>
            <person name="Cuomo C."/>
            <person name="Young S.K."/>
            <person name="Zeng Q."/>
            <person name="Gargeya S."/>
            <person name="Alvarado L."/>
            <person name="Berlin A."/>
            <person name="Chapman S.B."/>
            <person name="Chen Z."/>
            <person name="Freedman E."/>
            <person name="Gellesch M."/>
            <person name="Goldberg J."/>
            <person name="Griggs A."/>
            <person name="Gujja S."/>
            <person name="Heilman E."/>
            <person name="Heiman D."/>
            <person name="Howarth C."/>
            <person name="Mehta T."/>
            <person name="Neiman D."/>
            <person name="Pearson M."/>
            <person name="Roberts A."/>
            <person name="Saif S."/>
            <person name="Shea T."/>
            <person name="Shenoy N."/>
            <person name="Sisk P."/>
            <person name="Stolte C."/>
            <person name="Sykes S."/>
            <person name="White J."/>
            <person name="Yandava C."/>
            <person name="Burger G."/>
            <person name="Gray M.W."/>
            <person name="Holland P.W.H."/>
            <person name="King N."/>
            <person name="Lang F.B.F."/>
            <person name="Roger A.J."/>
            <person name="Ruiz-Trillo I."/>
            <person name="Haas B."/>
            <person name="Nusbaum C."/>
            <person name="Birren B."/>
        </authorList>
    </citation>
    <scope>NUCLEOTIDE SEQUENCE [LARGE SCALE GENOMIC DNA]</scope>
    <source>
        <strain evidence="3 4">JP610</strain>
    </source>
</reference>
<feature type="region of interest" description="Disordered" evidence="1">
    <location>
        <begin position="1376"/>
        <end position="1398"/>
    </location>
</feature>
<evidence type="ECO:0000256" key="1">
    <source>
        <dbReference type="SAM" id="MobiDB-lite"/>
    </source>
</evidence>
<feature type="region of interest" description="Disordered" evidence="1">
    <location>
        <begin position="1754"/>
        <end position="1859"/>
    </location>
</feature>
<dbReference type="EMBL" id="KQ242025">
    <property type="protein sequence ID" value="KNC81518.1"/>
    <property type="molecule type" value="Genomic_DNA"/>
</dbReference>
<dbReference type="Gene3D" id="2.60.40.10">
    <property type="entry name" value="Immunoglobulins"/>
    <property type="match status" value="2"/>
</dbReference>
<feature type="compositionally biased region" description="Polar residues" evidence="1">
    <location>
        <begin position="1846"/>
        <end position="1859"/>
    </location>
</feature>
<feature type="compositionally biased region" description="Acidic residues" evidence="1">
    <location>
        <begin position="1211"/>
        <end position="1229"/>
    </location>
</feature>
<dbReference type="GO" id="GO:0030246">
    <property type="term" value="F:carbohydrate binding"/>
    <property type="evidence" value="ECO:0007669"/>
    <property type="project" value="InterPro"/>
</dbReference>
<name>A0A0L0FZX3_9EUKA</name>
<dbReference type="Pfam" id="PF13620">
    <property type="entry name" value="CarboxypepD_reg"/>
    <property type="match status" value="1"/>
</dbReference>
<feature type="compositionally biased region" description="Low complexity" evidence="1">
    <location>
        <begin position="1236"/>
        <end position="1248"/>
    </location>
</feature>
<keyword evidence="2" id="KW-0472">Membrane</keyword>
<dbReference type="InterPro" id="IPR013783">
    <property type="entry name" value="Ig-like_fold"/>
</dbReference>
<organism evidence="3 4">
    <name type="scientific">Sphaeroforma arctica JP610</name>
    <dbReference type="NCBI Taxonomy" id="667725"/>
    <lineage>
        <taxon>Eukaryota</taxon>
        <taxon>Ichthyosporea</taxon>
        <taxon>Ichthyophonida</taxon>
        <taxon>Sphaeroforma</taxon>
    </lineage>
</organism>
<dbReference type="Proteomes" id="UP000054560">
    <property type="component" value="Unassembled WGS sequence"/>
</dbReference>
<protein>
    <recommendedName>
        <fullName evidence="5">SD-repeat containing protein B domain-containing protein</fullName>
    </recommendedName>
</protein>
<accession>A0A0L0FZX3</accession>
<feature type="compositionally biased region" description="Basic and acidic residues" evidence="1">
    <location>
        <begin position="1825"/>
        <end position="1835"/>
    </location>
</feature>
<feature type="region of interest" description="Disordered" evidence="1">
    <location>
        <begin position="249"/>
        <end position="275"/>
    </location>
</feature>
<dbReference type="GeneID" id="25906668"/>
<feature type="transmembrane region" description="Helical" evidence="2">
    <location>
        <begin position="1405"/>
        <end position="1425"/>
    </location>
</feature>
<feature type="region of interest" description="Disordered" evidence="1">
    <location>
        <begin position="1197"/>
        <end position="1266"/>
    </location>
</feature>
<keyword evidence="4" id="KW-1185">Reference proteome</keyword>
<dbReference type="SUPFAM" id="SSF49478">
    <property type="entry name" value="Cna protein B-type domain"/>
    <property type="match status" value="1"/>
</dbReference>
<dbReference type="SUPFAM" id="SSF49464">
    <property type="entry name" value="Carboxypeptidase regulatory domain-like"/>
    <property type="match status" value="1"/>
</dbReference>
<feature type="compositionally biased region" description="Basic and acidic residues" evidence="1">
    <location>
        <begin position="1762"/>
        <end position="1776"/>
    </location>
</feature>
<keyword evidence="2" id="KW-1133">Transmembrane helix</keyword>
<evidence type="ECO:0000313" key="4">
    <source>
        <dbReference type="Proteomes" id="UP000054560"/>
    </source>
</evidence>
<evidence type="ECO:0008006" key="5">
    <source>
        <dbReference type="Google" id="ProtNLM"/>
    </source>
</evidence>
<feature type="compositionally biased region" description="Polar residues" evidence="1">
    <location>
        <begin position="259"/>
        <end position="275"/>
    </location>
</feature>
<dbReference type="InterPro" id="IPR008969">
    <property type="entry name" value="CarboxyPept-like_regulatory"/>
</dbReference>
<dbReference type="SUPFAM" id="SSF49452">
    <property type="entry name" value="Starch-binding domain-like"/>
    <property type="match status" value="1"/>
</dbReference>
<feature type="compositionally biased region" description="Low complexity" evidence="1">
    <location>
        <begin position="1384"/>
        <end position="1393"/>
    </location>
</feature>
<proteinExistence type="predicted"/>
<dbReference type="RefSeq" id="XP_014155420.1">
    <property type="nucleotide sequence ID" value="XM_014299945.1"/>
</dbReference>
<sequence>MTPCVFAARNKINILGSDKGSSTVQIASPFIEDAFVSSLQVQYGEFNIRSASGQQCAISDPPDHLATTFLLAPSAVYFTSNSHVEIGLDLGRWHTDRHVFEIDFGNCSILNYPDTFRSPRLHINANDCSGTVRFSVLLADLQSCNATVVSDSNTDEFDAVGFGVDIKVKLADNGVPLTLKMAETRLNAHLTEDAGAAIVFTQPRVTSESVRVVVETNPEEVSKVFVNFATDAKYRGVEGTEGEVIFTPHLPTSDDNDSAETLYTPSPGSISGSVLDSTTLRPIGGMKVTYKGLADPFADSGLMPAAKFITVADDGTFVLGELDPGYYVVCVDFTHPLAGDRVGETWAVSNDPDAYTNGCTEVRVLGGTYTDMGAFEYAPPSTLSGVVTKGVEKEAVADMEVDLVQITGLGDSVTYTVKTTSNGVFHFEGLEDGTYSVQLPATAPHGSVLDDSLPTDRVYIIANGVPVSGIAVQYALSSRITGKMVSVSGDIVEGVRVELLRLSVPVDASSAEANEPIEEVAVSDGDGVFVFANLDPGTYLVTVPDISTSGGSLVEAPTDLTVDMMEEKQVFEVHLMEGDDANIGTFAFSEASGVSGRIINALGMPVQTSISAKSGDTEITTQSTADGFYYFEGLPKGEHTITLNDLPSTMGVTVLTPDDSEFVVQEPVVAGLFSPFSLTSLSTESPDGSITIEFKGTMVTGISFMMQEKGSIAGRMTDSDGTGISGVPVVLTGADGDGDGRATSNALGYFAFDKLPVDGLYKLIAPGFETFLQVDMNTVTQLGSFSAERSGFVTGTVVNAHNGERLKDVDVVLRDYTNEYKAITTTDQTGRFILMSVPYGSYYLSVPTDHEDHEVVHNPDNTISNTYPVEVRQPTVVDVGHFAYSSPATELPDRVEGRVIGTYKVESVQGTVTGTGGLGGSIGHETTVSVEMMGCELGGKYTFKGLSFDSTDNTEAQIVRETTDMSFFLTTGNTCGVAGSKFAPVMKGMVKRANQDYEVDAEGLGAAVGMNDMTYWAIGLWSDEERVEVTKGEITQAKLVAGGVECSSEAVDVLAKLSTTKIETSSVNAFLAAAIAQQQDTQPTEPTVILTSLQLSPAMTCQTDVVREGVANRPGMGLVLHLSINVDYEQRGGYVPEANRFQGHLRRSAAPRLRRRRQAVVKNRDTLTASESFAAHYDTPVVLTAATAAIGSNPLPVLGDTSATEPAAQEPESDFDDSAADAFDDDTSEADGVAVDTDTTQPDFQPDFGLGGLPGGADNSTSSTEVPSWAASEEASIVAQNTASAVPVASVPVATATSVAPATIETSTSVAAETPASVPVETSVSVAAETSTSVAAETSTSVAAVEVPSVMVDREDEAAVTDKDIVGSLVVPDTVADDVDDSDSSAVSASSASDGDDDTDGGSGILHWLIPVLVVLLILVMSYFLMRQYYRARQKARTDAYLAHARGMAGTMAAMPDAQYFDPRNGSSTNISSDPIHSGMHMGMGMQNLGGKKLTHSKTKEVTDKVGAMGERIGKQFKAWGTSMSDMFNKKNEKPLESYNPHSAVTVNKDSMTSIPPNVIWDANDTTNTSSSSHMSVIHKAMGNRPVQPKNTTTSGFGQGVTKLFGYGGSKNEDSKHSDTPASPDPKPAQGGSLFSKSMGMLGGLGGGRANNMVDVDTGFHTEDDDDNTATRRIKNIDYSNMSFGVSRTPEQLRSQRNTHVAVVGGNGYAMFNPEASPGAFSPDSVHSADRYLAQRSNQMSGHNPYARTEENAFHSAGEWLSPEREYKVQKSEGKKSSSGLDRGPIAARPRPGVTNNGNSAHPAVPPHITESTADNVFFSPHGSVHGEDIYRDGYSDESDGEVPNLNLSGFSGVAPTSL</sequence>
<keyword evidence="2" id="KW-0812">Transmembrane</keyword>
<dbReference type="InterPro" id="IPR013784">
    <property type="entry name" value="Carb-bd-like_fold"/>
</dbReference>
<evidence type="ECO:0000256" key="2">
    <source>
        <dbReference type="SAM" id="Phobius"/>
    </source>
</evidence>
<dbReference type="SUPFAM" id="SSF117074">
    <property type="entry name" value="Hypothetical protein PA1324"/>
    <property type="match status" value="1"/>
</dbReference>
<gene>
    <name evidence="3" type="ORF">SARC_06164</name>
</gene>